<keyword evidence="3" id="KW-0326">Glycosidase</keyword>
<dbReference type="InterPro" id="IPR023347">
    <property type="entry name" value="Lysozyme_dom_sf"/>
</dbReference>
<dbReference type="GO" id="GO:0031640">
    <property type="term" value="P:killing of cells of another organism"/>
    <property type="evidence" value="ECO:0007669"/>
    <property type="project" value="UniProtKB-KW"/>
</dbReference>
<evidence type="ECO:0000313" key="4">
    <source>
        <dbReference type="EMBL" id="MCU4397067.1"/>
    </source>
</evidence>
<evidence type="ECO:0000256" key="2">
    <source>
        <dbReference type="ARBA" id="ARBA00022638"/>
    </source>
</evidence>
<protein>
    <recommendedName>
        <fullName evidence="3">Lysozyme</fullName>
        <ecNumber evidence="3">3.2.1.17</ecNumber>
    </recommendedName>
</protein>
<keyword evidence="2 3" id="KW-0081">Bacteriolytic enzyme</keyword>
<dbReference type="AlphaFoldDB" id="A0AAW5R8Q0"/>
<dbReference type="PANTHER" id="PTHR38107:SF3">
    <property type="entry name" value="LYSOZYME RRRD-RELATED"/>
    <property type="match status" value="1"/>
</dbReference>
<sequence length="182" mass="20450">MQNKTKLFVAGSTISAALLSGIFITGPSERQVQATAKKEGYTAKPVIPVKGDVPTIGHGTTVYPNGVRVKMTDPAIDRKTALQYLKLHMDKDAQRFNKTILNVPISQDEYDLYLDFTYQFGTANWSSSSMLRNLKAKKYKAACDSLLKWKYVAKRDCSIRSNNCYGVWTRQLERHSKCMGAQ</sequence>
<dbReference type="Pfam" id="PF00959">
    <property type="entry name" value="Phage_lysozyme"/>
    <property type="match status" value="1"/>
</dbReference>
<dbReference type="InterPro" id="IPR002196">
    <property type="entry name" value="Glyco_hydro_24"/>
</dbReference>
<proteinExistence type="inferred from homology"/>
<name>A0AAW5R8Q0_ACIJU</name>
<dbReference type="PANTHER" id="PTHR38107">
    <property type="match status" value="1"/>
</dbReference>
<organism evidence="4 5">
    <name type="scientific">Acinetobacter junii</name>
    <dbReference type="NCBI Taxonomy" id="40215"/>
    <lineage>
        <taxon>Bacteria</taxon>
        <taxon>Pseudomonadati</taxon>
        <taxon>Pseudomonadota</taxon>
        <taxon>Gammaproteobacteria</taxon>
        <taxon>Moraxellales</taxon>
        <taxon>Moraxellaceae</taxon>
        <taxon>Acinetobacter</taxon>
    </lineage>
</organism>
<accession>A0AAW5R8Q0</accession>
<keyword evidence="1 3" id="KW-0929">Antimicrobial</keyword>
<dbReference type="GO" id="GO:0003796">
    <property type="term" value="F:lysozyme activity"/>
    <property type="evidence" value="ECO:0007669"/>
    <property type="project" value="UniProtKB-EC"/>
</dbReference>
<dbReference type="GO" id="GO:0016998">
    <property type="term" value="P:cell wall macromolecule catabolic process"/>
    <property type="evidence" value="ECO:0007669"/>
    <property type="project" value="InterPro"/>
</dbReference>
<dbReference type="GO" id="GO:0009253">
    <property type="term" value="P:peptidoglycan catabolic process"/>
    <property type="evidence" value="ECO:0007669"/>
    <property type="project" value="InterPro"/>
</dbReference>
<comment type="similarity">
    <text evidence="3">Belongs to the glycosyl hydrolase 24 family.</text>
</comment>
<dbReference type="Proteomes" id="UP001208534">
    <property type="component" value="Unassembled WGS sequence"/>
</dbReference>
<dbReference type="EMBL" id="JAHPRE010000031">
    <property type="protein sequence ID" value="MCU4397067.1"/>
    <property type="molecule type" value="Genomic_DNA"/>
</dbReference>
<dbReference type="InterPro" id="IPR023346">
    <property type="entry name" value="Lysozyme-like_dom_sf"/>
</dbReference>
<evidence type="ECO:0000256" key="1">
    <source>
        <dbReference type="ARBA" id="ARBA00022529"/>
    </source>
</evidence>
<keyword evidence="3 4" id="KW-0378">Hydrolase</keyword>
<dbReference type="SUPFAM" id="SSF53955">
    <property type="entry name" value="Lysozyme-like"/>
    <property type="match status" value="1"/>
</dbReference>
<evidence type="ECO:0000256" key="3">
    <source>
        <dbReference type="RuleBase" id="RU003788"/>
    </source>
</evidence>
<dbReference type="Gene3D" id="1.10.530.40">
    <property type="match status" value="1"/>
</dbReference>
<dbReference type="GO" id="GO:0042742">
    <property type="term" value="P:defense response to bacterium"/>
    <property type="evidence" value="ECO:0007669"/>
    <property type="project" value="UniProtKB-KW"/>
</dbReference>
<dbReference type="InterPro" id="IPR051018">
    <property type="entry name" value="Bacteriophage_GH24"/>
</dbReference>
<comment type="caution">
    <text evidence="4">The sequence shown here is derived from an EMBL/GenBank/DDBJ whole genome shotgun (WGS) entry which is preliminary data.</text>
</comment>
<evidence type="ECO:0000313" key="5">
    <source>
        <dbReference type="Proteomes" id="UP001208534"/>
    </source>
</evidence>
<dbReference type="RefSeq" id="WP_262578947.1">
    <property type="nucleotide sequence ID" value="NZ_JAHPRE010000031.1"/>
</dbReference>
<comment type="catalytic activity">
    <reaction evidence="3">
        <text>Hydrolysis of (1-&gt;4)-beta-linkages between N-acetylmuramic acid and N-acetyl-D-glucosamine residues in a peptidoglycan and between N-acetyl-D-glucosamine residues in chitodextrins.</text>
        <dbReference type="EC" id="3.2.1.17"/>
    </reaction>
</comment>
<gene>
    <name evidence="4" type="ORF">KTH64_08875</name>
</gene>
<dbReference type="EC" id="3.2.1.17" evidence="3"/>
<reference evidence="4" key="1">
    <citation type="submission" date="2021-06" db="EMBL/GenBank/DDBJ databases">
        <title>Propagation of a rapidly emergent carbapenem-resistant Acinetobacter baumannii lineage by various extra-hospital transmission networks.</title>
        <authorList>
            <person name="Calix J."/>
        </authorList>
    </citation>
    <scope>NUCLEOTIDE SEQUENCE</scope>
    <source>
        <strain evidence="4">WU_MDCI_Aw63</strain>
    </source>
</reference>